<organism evidence="1 2">
    <name type="scientific">Ditylenchus dipsaci</name>
    <dbReference type="NCBI Taxonomy" id="166011"/>
    <lineage>
        <taxon>Eukaryota</taxon>
        <taxon>Metazoa</taxon>
        <taxon>Ecdysozoa</taxon>
        <taxon>Nematoda</taxon>
        <taxon>Chromadorea</taxon>
        <taxon>Rhabditida</taxon>
        <taxon>Tylenchina</taxon>
        <taxon>Tylenchomorpha</taxon>
        <taxon>Sphaerularioidea</taxon>
        <taxon>Anguinidae</taxon>
        <taxon>Anguininae</taxon>
        <taxon>Ditylenchus</taxon>
    </lineage>
</organism>
<reference evidence="2" key="1">
    <citation type="submission" date="2022-11" db="UniProtKB">
        <authorList>
            <consortium name="WormBaseParasite"/>
        </authorList>
    </citation>
    <scope>IDENTIFICATION</scope>
</reference>
<accession>A0A915DET2</accession>
<evidence type="ECO:0000313" key="1">
    <source>
        <dbReference type="Proteomes" id="UP000887574"/>
    </source>
</evidence>
<evidence type="ECO:0000313" key="2">
    <source>
        <dbReference type="WBParaSite" id="jg19110"/>
    </source>
</evidence>
<dbReference type="WBParaSite" id="jg19110">
    <property type="protein sequence ID" value="jg19110"/>
    <property type="gene ID" value="jg19110"/>
</dbReference>
<protein>
    <submittedName>
        <fullName evidence="2">Uncharacterized protein</fullName>
    </submittedName>
</protein>
<name>A0A915DET2_9BILA</name>
<proteinExistence type="predicted"/>
<keyword evidence="1" id="KW-1185">Reference proteome</keyword>
<dbReference type="Proteomes" id="UP000887574">
    <property type="component" value="Unplaced"/>
</dbReference>
<sequence>MHCQHFFVAASKNRALSSIIVARALSLVEDSMDRRSTRSGTNTFVNMLAESADVDGCHLRDAFYFHQSRATSAEEHFNSVCGLIANQMEQRERTGVIVIKDMSQPLEENLSQNGWHWSQTSLC</sequence>
<dbReference type="AlphaFoldDB" id="A0A915DET2"/>